<protein>
    <submittedName>
        <fullName evidence="2">Uncharacterized protein</fullName>
    </submittedName>
</protein>
<name>B3N812_DROER</name>
<feature type="compositionally biased region" description="Acidic residues" evidence="1">
    <location>
        <begin position="55"/>
        <end position="66"/>
    </location>
</feature>
<dbReference type="AlphaFoldDB" id="B3N812"/>
<dbReference type="EMBL" id="CH954177">
    <property type="protein sequence ID" value="EDV59425.1"/>
    <property type="molecule type" value="Genomic_DNA"/>
</dbReference>
<dbReference type="HOGENOM" id="CLU_761352_0_0_1"/>
<feature type="compositionally biased region" description="Polar residues" evidence="1">
    <location>
        <begin position="31"/>
        <end position="41"/>
    </location>
</feature>
<dbReference type="Proteomes" id="UP000008711">
    <property type="component" value="Unassembled WGS sequence"/>
</dbReference>
<reference evidence="2 3" key="1">
    <citation type="journal article" date="2007" name="Nature">
        <title>Evolution of genes and genomes on the Drosophila phylogeny.</title>
        <authorList>
            <consortium name="Drosophila 12 Genomes Consortium"/>
            <person name="Clark A.G."/>
            <person name="Eisen M.B."/>
            <person name="Smith D.R."/>
            <person name="Bergman C.M."/>
            <person name="Oliver B."/>
            <person name="Markow T.A."/>
            <person name="Kaufman T.C."/>
            <person name="Kellis M."/>
            <person name="Gelbart W."/>
            <person name="Iyer V.N."/>
            <person name="Pollard D.A."/>
            <person name="Sackton T.B."/>
            <person name="Larracuente A.M."/>
            <person name="Singh N.D."/>
            <person name="Abad J.P."/>
            <person name="Abt D.N."/>
            <person name="Adryan B."/>
            <person name="Aguade M."/>
            <person name="Akashi H."/>
            <person name="Anderson W.W."/>
            <person name="Aquadro C.F."/>
            <person name="Ardell D.H."/>
            <person name="Arguello R."/>
            <person name="Artieri C.G."/>
            <person name="Barbash D.A."/>
            <person name="Barker D."/>
            <person name="Barsanti P."/>
            <person name="Batterham P."/>
            <person name="Batzoglou S."/>
            <person name="Begun D."/>
            <person name="Bhutkar A."/>
            <person name="Blanco E."/>
            <person name="Bosak S.A."/>
            <person name="Bradley R.K."/>
            <person name="Brand A.D."/>
            <person name="Brent M.R."/>
            <person name="Brooks A.N."/>
            <person name="Brown R.H."/>
            <person name="Butlin R.K."/>
            <person name="Caggese C."/>
            <person name="Calvi B.R."/>
            <person name="Bernardo de Carvalho A."/>
            <person name="Caspi A."/>
            <person name="Castrezana S."/>
            <person name="Celniker S.E."/>
            <person name="Chang J.L."/>
            <person name="Chapple C."/>
            <person name="Chatterji S."/>
            <person name="Chinwalla A."/>
            <person name="Civetta A."/>
            <person name="Clifton S.W."/>
            <person name="Comeron J.M."/>
            <person name="Costello J.C."/>
            <person name="Coyne J.A."/>
            <person name="Daub J."/>
            <person name="David R.G."/>
            <person name="Delcher A.L."/>
            <person name="Delehaunty K."/>
            <person name="Do C.B."/>
            <person name="Ebling H."/>
            <person name="Edwards K."/>
            <person name="Eickbush T."/>
            <person name="Evans J.D."/>
            <person name="Filipski A."/>
            <person name="Findeiss S."/>
            <person name="Freyhult E."/>
            <person name="Fulton L."/>
            <person name="Fulton R."/>
            <person name="Garcia A.C."/>
            <person name="Gardiner A."/>
            <person name="Garfield D.A."/>
            <person name="Garvin B.E."/>
            <person name="Gibson G."/>
            <person name="Gilbert D."/>
            <person name="Gnerre S."/>
            <person name="Godfrey J."/>
            <person name="Good R."/>
            <person name="Gotea V."/>
            <person name="Gravely B."/>
            <person name="Greenberg A.J."/>
            <person name="Griffiths-Jones S."/>
            <person name="Gross S."/>
            <person name="Guigo R."/>
            <person name="Gustafson E.A."/>
            <person name="Haerty W."/>
            <person name="Hahn M.W."/>
            <person name="Halligan D.L."/>
            <person name="Halpern A.L."/>
            <person name="Halter G.M."/>
            <person name="Han M.V."/>
            <person name="Heger A."/>
            <person name="Hillier L."/>
            <person name="Hinrichs A.S."/>
            <person name="Holmes I."/>
            <person name="Hoskins R.A."/>
            <person name="Hubisz M.J."/>
            <person name="Hultmark D."/>
            <person name="Huntley M.A."/>
            <person name="Jaffe D.B."/>
            <person name="Jagadeeshan S."/>
            <person name="Jeck W.R."/>
            <person name="Johnson J."/>
            <person name="Jones C.D."/>
            <person name="Jordan W.C."/>
            <person name="Karpen G.H."/>
            <person name="Kataoka E."/>
            <person name="Keightley P.D."/>
            <person name="Kheradpour P."/>
            <person name="Kirkness E.F."/>
            <person name="Koerich L.B."/>
            <person name="Kristiansen K."/>
            <person name="Kudrna D."/>
            <person name="Kulathinal R.J."/>
            <person name="Kumar S."/>
            <person name="Kwok R."/>
            <person name="Lander E."/>
            <person name="Langley C.H."/>
            <person name="Lapoint R."/>
            <person name="Lazzaro B.P."/>
            <person name="Lee S.J."/>
            <person name="Levesque L."/>
            <person name="Li R."/>
            <person name="Lin C.F."/>
            <person name="Lin M.F."/>
            <person name="Lindblad-Toh K."/>
            <person name="Llopart A."/>
            <person name="Long M."/>
            <person name="Low L."/>
            <person name="Lozovsky E."/>
            <person name="Lu J."/>
            <person name="Luo M."/>
            <person name="Machado C.A."/>
            <person name="Makalowski W."/>
            <person name="Marzo M."/>
            <person name="Matsuda M."/>
            <person name="Matzkin L."/>
            <person name="McAllister B."/>
            <person name="McBride C.S."/>
            <person name="McKernan B."/>
            <person name="McKernan K."/>
            <person name="Mendez-Lago M."/>
            <person name="Minx P."/>
            <person name="Mollenhauer M.U."/>
            <person name="Montooth K."/>
            <person name="Mount S.M."/>
            <person name="Mu X."/>
            <person name="Myers E."/>
            <person name="Negre B."/>
            <person name="Newfeld S."/>
            <person name="Nielsen R."/>
            <person name="Noor M.A."/>
            <person name="O'Grady P."/>
            <person name="Pachter L."/>
            <person name="Papaceit M."/>
            <person name="Parisi M.J."/>
            <person name="Parisi M."/>
            <person name="Parts L."/>
            <person name="Pedersen J.S."/>
            <person name="Pesole G."/>
            <person name="Phillippy A.M."/>
            <person name="Ponting C.P."/>
            <person name="Pop M."/>
            <person name="Porcelli D."/>
            <person name="Powell J.R."/>
            <person name="Prohaska S."/>
            <person name="Pruitt K."/>
            <person name="Puig M."/>
            <person name="Quesneville H."/>
            <person name="Ram K.R."/>
            <person name="Rand D."/>
            <person name="Rasmussen M.D."/>
            <person name="Reed L.K."/>
            <person name="Reenan R."/>
            <person name="Reily A."/>
            <person name="Remington K.A."/>
            <person name="Rieger T.T."/>
            <person name="Ritchie M.G."/>
            <person name="Robin C."/>
            <person name="Rogers Y.H."/>
            <person name="Rohde C."/>
            <person name="Rozas J."/>
            <person name="Rubenfield M.J."/>
            <person name="Ruiz A."/>
            <person name="Russo S."/>
            <person name="Salzberg S.L."/>
            <person name="Sanchez-Gracia A."/>
            <person name="Saranga D.J."/>
            <person name="Sato H."/>
            <person name="Schaeffer S.W."/>
            <person name="Schatz M.C."/>
            <person name="Schlenke T."/>
            <person name="Schwartz R."/>
            <person name="Segarra C."/>
            <person name="Singh R.S."/>
            <person name="Sirot L."/>
            <person name="Sirota M."/>
            <person name="Sisneros N.B."/>
            <person name="Smith C.D."/>
            <person name="Smith T.F."/>
            <person name="Spieth J."/>
            <person name="Stage D.E."/>
            <person name="Stark A."/>
            <person name="Stephan W."/>
            <person name="Strausberg R.L."/>
            <person name="Strempel S."/>
            <person name="Sturgill D."/>
            <person name="Sutton G."/>
            <person name="Sutton G.G."/>
            <person name="Tao W."/>
            <person name="Teichmann S."/>
            <person name="Tobari Y.N."/>
            <person name="Tomimura Y."/>
            <person name="Tsolas J.M."/>
            <person name="Valente V.L."/>
            <person name="Venter E."/>
            <person name="Venter J.C."/>
            <person name="Vicario S."/>
            <person name="Vieira F.G."/>
            <person name="Vilella A.J."/>
            <person name="Villasante A."/>
            <person name="Walenz B."/>
            <person name="Wang J."/>
            <person name="Wasserman M."/>
            <person name="Watts T."/>
            <person name="Wilson D."/>
            <person name="Wilson R.K."/>
            <person name="Wing R.A."/>
            <person name="Wolfner M.F."/>
            <person name="Wong A."/>
            <person name="Wong G.K."/>
            <person name="Wu C.I."/>
            <person name="Wu G."/>
            <person name="Yamamoto D."/>
            <person name="Yang H.P."/>
            <person name="Yang S.P."/>
            <person name="Yorke J.A."/>
            <person name="Yoshida K."/>
            <person name="Zdobnov E."/>
            <person name="Zhang P."/>
            <person name="Zhang Y."/>
            <person name="Zimin A.V."/>
            <person name="Baldwin J."/>
            <person name="Abdouelleil A."/>
            <person name="Abdulkadir J."/>
            <person name="Abebe A."/>
            <person name="Abera B."/>
            <person name="Abreu J."/>
            <person name="Acer S.C."/>
            <person name="Aftuck L."/>
            <person name="Alexander A."/>
            <person name="An P."/>
            <person name="Anderson E."/>
            <person name="Anderson S."/>
            <person name="Arachi H."/>
            <person name="Azer M."/>
            <person name="Bachantsang P."/>
            <person name="Barry A."/>
            <person name="Bayul T."/>
            <person name="Berlin A."/>
            <person name="Bessette D."/>
            <person name="Bloom T."/>
            <person name="Blye J."/>
            <person name="Boguslavskiy L."/>
            <person name="Bonnet C."/>
            <person name="Boukhgalter B."/>
            <person name="Bourzgui I."/>
            <person name="Brown A."/>
            <person name="Cahill P."/>
            <person name="Channer S."/>
            <person name="Cheshatsang Y."/>
            <person name="Chuda L."/>
            <person name="Citroen M."/>
            <person name="Collymore A."/>
            <person name="Cooke P."/>
            <person name="Costello M."/>
            <person name="D'Aco K."/>
            <person name="Daza R."/>
            <person name="De Haan G."/>
            <person name="DeGray S."/>
            <person name="DeMaso C."/>
            <person name="Dhargay N."/>
            <person name="Dooley K."/>
            <person name="Dooley E."/>
            <person name="Doricent M."/>
            <person name="Dorje P."/>
            <person name="Dorjee K."/>
            <person name="Dupes A."/>
            <person name="Elong R."/>
            <person name="Falk J."/>
            <person name="Farina A."/>
            <person name="Faro S."/>
            <person name="Ferguson D."/>
            <person name="Fisher S."/>
            <person name="Foley C.D."/>
            <person name="Franke A."/>
            <person name="Friedrich D."/>
            <person name="Gadbois L."/>
            <person name="Gearin G."/>
            <person name="Gearin C.R."/>
            <person name="Giannoukos G."/>
            <person name="Goode T."/>
            <person name="Graham J."/>
            <person name="Grandbois E."/>
            <person name="Grewal S."/>
            <person name="Gyaltsen K."/>
            <person name="Hafez N."/>
            <person name="Hagos B."/>
            <person name="Hall J."/>
            <person name="Henson C."/>
            <person name="Hollinger A."/>
            <person name="Honan T."/>
            <person name="Huard M.D."/>
            <person name="Hughes L."/>
            <person name="Hurhula B."/>
            <person name="Husby M.E."/>
            <person name="Kamat A."/>
            <person name="Kanga B."/>
            <person name="Kashin S."/>
            <person name="Khazanovich D."/>
            <person name="Kisner P."/>
            <person name="Lance K."/>
            <person name="Lara M."/>
            <person name="Lee W."/>
            <person name="Lennon N."/>
            <person name="Letendre F."/>
            <person name="LeVine R."/>
            <person name="Lipovsky A."/>
            <person name="Liu X."/>
            <person name="Liu J."/>
            <person name="Liu S."/>
            <person name="Lokyitsang T."/>
            <person name="Lokyitsang Y."/>
            <person name="Lubonja R."/>
            <person name="Lui A."/>
            <person name="MacDonald P."/>
            <person name="Magnisalis V."/>
            <person name="Maru K."/>
            <person name="Matthews C."/>
            <person name="McCusker W."/>
            <person name="McDonough S."/>
            <person name="Mehta T."/>
            <person name="Meldrim J."/>
            <person name="Meneus L."/>
            <person name="Mihai O."/>
            <person name="Mihalev A."/>
            <person name="Mihova T."/>
            <person name="Mittelman R."/>
            <person name="Mlenga V."/>
            <person name="Montmayeur A."/>
            <person name="Mulrain L."/>
            <person name="Navidi A."/>
            <person name="Naylor J."/>
            <person name="Negash T."/>
            <person name="Nguyen T."/>
            <person name="Nguyen N."/>
            <person name="Nicol R."/>
            <person name="Norbu C."/>
            <person name="Norbu N."/>
            <person name="Novod N."/>
            <person name="O'Neill B."/>
            <person name="Osman S."/>
            <person name="Markiewicz E."/>
            <person name="Oyono O.L."/>
            <person name="Patti C."/>
            <person name="Phunkhang P."/>
            <person name="Pierre F."/>
            <person name="Priest M."/>
            <person name="Raghuraman S."/>
            <person name="Rege F."/>
            <person name="Reyes R."/>
            <person name="Rise C."/>
            <person name="Rogov P."/>
            <person name="Ross K."/>
            <person name="Ryan E."/>
            <person name="Settipalli S."/>
            <person name="Shea T."/>
            <person name="Sherpa N."/>
            <person name="Shi L."/>
            <person name="Shih D."/>
            <person name="Sparrow T."/>
            <person name="Spaulding J."/>
            <person name="Stalker J."/>
            <person name="Stange-Thomann N."/>
            <person name="Stavropoulos S."/>
            <person name="Stone C."/>
            <person name="Strader C."/>
            <person name="Tesfaye S."/>
            <person name="Thomson T."/>
            <person name="Thoulutsang Y."/>
            <person name="Thoulutsang D."/>
            <person name="Topham K."/>
            <person name="Topping I."/>
            <person name="Tsamla T."/>
            <person name="Vassiliev H."/>
            <person name="Vo A."/>
            <person name="Wangchuk T."/>
            <person name="Wangdi T."/>
            <person name="Weiand M."/>
            <person name="Wilkinson J."/>
            <person name="Wilson A."/>
            <person name="Yadav S."/>
            <person name="Young G."/>
            <person name="Yu Q."/>
            <person name="Zembek L."/>
            <person name="Zhong D."/>
            <person name="Zimmer A."/>
            <person name="Zwirko Z."/>
            <person name="Jaffe D.B."/>
            <person name="Alvarez P."/>
            <person name="Brockman W."/>
            <person name="Butler J."/>
            <person name="Chin C."/>
            <person name="Gnerre S."/>
            <person name="Grabherr M."/>
            <person name="Kleber M."/>
            <person name="Mauceli E."/>
            <person name="MacCallum I."/>
        </authorList>
    </citation>
    <scope>NUCLEOTIDE SEQUENCE [LARGE SCALE GENOMIC DNA]</scope>
    <source>
        <strain evidence="2 3">TSC#14021-0224.01</strain>
    </source>
</reference>
<dbReference type="OrthoDB" id="7869073at2759"/>
<proteinExistence type="predicted"/>
<feature type="region of interest" description="Disordered" evidence="1">
    <location>
        <begin position="27"/>
        <end position="66"/>
    </location>
</feature>
<accession>B3N812</accession>
<keyword evidence="3" id="KW-1185">Reference proteome</keyword>
<dbReference type="PhylomeDB" id="B3N812"/>
<gene>
    <name evidence="2" type="primary">Dere\GG10585</name>
    <name evidence="2" type="synonym">dere_GLEANR_10497</name>
    <name evidence="2" type="synonym">GG10585</name>
    <name evidence="2" type="ORF">Dere_GG10585</name>
</gene>
<reference evidence="2 3" key="2">
    <citation type="journal article" date="2008" name="Bioinformatics">
        <title>Assembly reconciliation.</title>
        <authorList>
            <person name="Zimin A.V."/>
            <person name="Smith D.R."/>
            <person name="Sutton G."/>
            <person name="Yorke J.A."/>
        </authorList>
    </citation>
    <scope>NUCLEOTIDE SEQUENCE [LARGE SCALE GENOMIC DNA]</scope>
    <source>
        <strain evidence="2 3">TSC#14021-0224.01</strain>
    </source>
</reference>
<dbReference type="eggNOG" id="ENOG502R9DZ">
    <property type="taxonomic scope" value="Eukaryota"/>
</dbReference>
<dbReference type="KEGG" id="der:6541065"/>
<sequence>MTDFNAPGAMLPLDEYYEQCVVPKPKIPPRYSSNAVPQSGKRQAGHLRSYKEPDQGGDDDVEDEDFQSSVLKTKLVENGGTEIDSNVAQMNYEINDFDKMYWEQDSHSSEASQSSEMWRLYGNNVYRPSGADQLVPNDQARGHVKSRLDLRDGSRFRNNLNQRRNHQQNVHRRNQIHRRQHHVQNAKEQHPRTAYNAFSSQTIHANQQTDVLMNVNNHFQYTHQAPSDLRRSTNNIEPDHCDWTGYSSIGSLIESVAHIPDNRVKNRLPCETITRYTDISKDIFAGEGQKVHKPQTGLEPAAVDSESMKVSKMAHNVMLLLKSVAQQNNQGGSCEFFKNCDWINGSVEEFPSVAFPKLDGRDEQQRFN</sequence>
<organism evidence="2 3">
    <name type="scientific">Drosophila erecta</name>
    <name type="common">Fruit fly</name>
    <dbReference type="NCBI Taxonomy" id="7220"/>
    <lineage>
        <taxon>Eukaryota</taxon>
        <taxon>Metazoa</taxon>
        <taxon>Ecdysozoa</taxon>
        <taxon>Arthropoda</taxon>
        <taxon>Hexapoda</taxon>
        <taxon>Insecta</taxon>
        <taxon>Pterygota</taxon>
        <taxon>Neoptera</taxon>
        <taxon>Endopterygota</taxon>
        <taxon>Diptera</taxon>
        <taxon>Brachycera</taxon>
        <taxon>Muscomorpha</taxon>
        <taxon>Ephydroidea</taxon>
        <taxon>Drosophilidae</taxon>
        <taxon>Drosophila</taxon>
        <taxon>Sophophora</taxon>
    </lineage>
</organism>
<evidence type="ECO:0000313" key="2">
    <source>
        <dbReference type="EMBL" id="EDV59425.1"/>
    </source>
</evidence>
<dbReference type="OMA" id="GHLRSYK"/>
<evidence type="ECO:0000313" key="3">
    <source>
        <dbReference type="Proteomes" id="UP000008711"/>
    </source>
</evidence>
<evidence type="ECO:0000256" key="1">
    <source>
        <dbReference type="SAM" id="MobiDB-lite"/>
    </source>
</evidence>